<reference evidence="2 3" key="1">
    <citation type="journal article" date="2016" name="Nat. Commun.">
        <title>Thousands of microbial genomes shed light on interconnected biogeochemical processes in an aquifer system.</title>
        <authorList>
            <person name="Anantharaman K."/>
            <person name="Brown C.T."/>
            <person name="Hug L.A."/>
            <person name="Sharon I."/>
            <person name="Castelle C.J."/>
            <person name="Probst A.J."/>
            <person name="Thomas B.C."/>
            <person name="Singh A."/>
            <person name="Wilkins M.J."/>
            <person name="Karaoz U."/>
            <person name="Brodie E.L."/>
            <person name="Williams K.H."/>
            <person name="Hubbard S.S."/>
            <person name="Banfield J.F."/>
        </authorList>
    </citation>
    <scope>NUCLEOTIDE SEQUENCE [LARGE SCALE GENOMIC DNA]</scope>
</reference>
<keyword evidence="1" id="KW-1133">Transmembrane helix</keyword>
<feature type="transmembrane region" description="Helical" evidence="1">
    <location>
        <begin position="132"/>
        <end position="150"/>
    </location>
</feature>
<feature type="transmembrane region" description="Helical" evidence="1">
    <location>
        <begin position="41"/>
        <end position="61"/>
    </location>
</feature>
<dbReference type="EMBL" id="MGIV01000006">
    <property type="protein sequence ID" value="OGM95454.1"/>
    <property type="molecule type" value="Genomic_DNA"/>
</dbReference>
<gene>
    <name evidence="2" type="ORF">A2610_01015</name>
</gene>
<dbReference type="Proteomes" id="UP000179057">
    <property type="component" value="Unassembled WGS sequence"/>
</dbReference>
<dbReference type="AlphaFoldDB" id="A0A1F8E3Q6"/>
<feature type="transmembrane region" description="Helical" evidence="1">
    <location>
        <begin position="102"/>
        <end position="125"/>
    </location>
</feature>
<proteinExistence type="predicted"/>
<protein>
    <submittedName>
        <fullName evidence="2">Uncharacterized protein</fullName>
    </submittedName>
</protein>
<feature type="transmembrane region" description="Helical" evidence="1">
    <location>
        <begin position="73"/>
        <end position="96"/>
    </location>
</feature>
<feature type="transmembrane region" description="Helical" evidence="1">
    <location>
        <begin position="7"/>
        <end position="35"/>
    </location>
</feature>
<sequence>MDKLKSFGGFLIGIAMMTVLVFLVFVFINGLGFVAEKLIPTLIKITTIGTLICILSLPLAFFKKTRIITATTLFISSYVFGLTVWMVGFLVTYSLWGGFGVFIGLMMGGVGVVPLGIIAAVFNGAWAMAGNLLYGIAITFGARIFGMYLGEKS</sequence>
<name>A0A1F8E3Q6_9BACT</name>
<keyword evidence="1" id="KW-0812">Transmembrane</keyword>
<evidence type="ECO:0000256" key="1">
    <source>
        <dbReference type="SAM" id="Phobius"/>
    </source>
</evidence>
<evidence type="ECO:0000313" key="3">
    <source>
        <dbReference type="Proteomes" id="UP000179057"/>
    </source>
</evidence>
<evidence type="ECO:0000313" key="2">
    <source>
        <dbReference type="EMBL" id="OGM95454.1"/>
    </source>
</evidence>
<comment type="caution">
    <text evidence="2">The sequence shown here is derived from an EMBL/GenBank/DDBJ whole genome shotgun (WGS) entry which is preliminary data.</text>
</comment>
<keyword evidence="1" id="KW-0472">Membrane</keyword>
<accession>A0A1F8E3Q6</accession>
<organism evidence="2 3">
    <name type="scientific">Candidatus Wolfebacteria bacterium RIFOXYD1_FULL_48_65</name>
    <dbReference type="NCBI Taxonomy" id="1802561"/>
    <lineage>
        <taxon>Bacteria</taxon>
        <taxon>Candidatus Wolfeibacteriota</taxon>
    </lineage>
</organism>